<feature type="transmembrane region" description="Helical" evidence="2">
    <location>
        <begin position="999"/>
        <end position="1022"/>
    </location>
</feature>
<keyword evidence="4" id="KW-1185">Reference proteome</keyword>
<feature type="transmembrane region" description="Helical" evidence="2">
    <location>
        <begin position="1120"/>
        <end position="1141"/>
    </location>
</feature>
<gene>
    <name evidence="3" type="ORF">NCLIV_037080</name>
</gene>
<feature type="region of interest" description="Disordered" evidence="1">
    <location>
        <begin position="749"/>
        <end position="789"/>
    </location>
</feature>
<feature type="compositionally biased region" description="Polar residues" evidence="1">
    <location>
        <begin position="775"/>
        <end position="789"/>
    </location>
</feature>
<keyword evidence="2" id="KW-0472">Membrane</keyword>
<protein>
    <recommendedName>
        <fullName evidence="5">Fusaric acid resistance-like protein</fullName>
    </recommendedName>
</protein>
<dbReference type="Proteomes" id="UP000007494">
    <property type="component" value="Chromosome VIII"/>
</dbReference>
<dbReference type="OrthoDB" id="329161at2759"/>
<feature type="compositionally biased region" description="Basic and acidic residues" evidence="1">
    <location>
        <begin position="679"/>
        <end position="692"/>
    </location>
</feature>
<evidence type="ECO:0000256" key="2">
    <source>
        <dbReference type="SAM" id="Phobius"/>
    </source>
</evidence>
<accession>F0VJL5</accession>
<dbReference type="VEuPathDB" id="ToxoDB:NCLIV_037080"/>
<evidence type="ECO:0000256" key="1">
    <source>
        <dbReference type="SAM" id="MobiDB-lite"/>
    </source>
</evidence>
<name>F0VJL5_NEOCL</name>
<dbReference type="GeneID" id="13443573"/>
<keyword evidence="2" id="KW-1133">Transmembrane helix</keyword>
<feature type="transmembrane region" description="Helical" evidence="2">
    <location>
        <begin position="175"/>
        <end position="194"/>
    </location>
</feature>
<feature type="transmembrane region" description="Helical" evidence="2">
    <location>
        <begin position="246"/>
        <end position="267"/>
    </location>
</feature>
<reference evidence="4" key="1">
    <citation type="journal article" date="2012" name="PLoS Pathog.">
        <title>Comparative genomics of the apicomplexan parasites Toxoplasma gondii and Neospora caninum: Coccidia differing in host range and transmission strategy.</title>
        <authorList>
            <person name="Reid A.J."/>
            <person name="Vermont S.J."/>
            <person name="Cotton J.A."/>
            <person name="Harris D."/>
            <person name="Hill-Cawthorne G.A."/>
            <person name="Konen-Waisman S."/>
            <person name="Latham S.M."/>
            <person name="Mourier T."/>
            <person name="Norton R."/>
            <person name="Quail M.A."/>
            <person name="Sanders M."/>
            <person name="Shanmugam D."/>
            <person name="Sohal A."/>
            <person name="Wasmuth J.D."/>
            <person name="Brunk B."/>
            <person name="Grigg M.E."/>
            <person name="Howard J.C."/>
            <person name="Parkinson J."/>
            <person name="Roos D.S."/>
            <person name="Trees A.J."/>
            <person name="Berriman M."/>
            <person name="Pain A."/>
            <person name="Wastling J.M."/>
        </authorList>
    </citation>
    <scope>NUCLEOTIDE SEQUENCE [LARGE SCALE GENOMIC DNA]</scope>
    <source>
        <strain evidence="4">Liverpool</strain>
    </source>
</reference>
<feature type="compositionally biased region" description="Polar residues" evidence="1">
    <location>
        <begin position="815"/>
        <end position="827"/>
    </location>
</feature>
<feature type="transmembrane region" description="Helical" evidence="2">
    <location>
        <begin position="206"/>
        <end position="226"/>
    </location>
</feature>
<sequence>METGGDQWLVCAGTDASSNPKRSGRFCETPTKWWPLLHWRGKRGGGEAQEQRRIRNRGGWDTRLGNIRACFYRCVANLRKTWWPRLNRGVRIGAITTLALHLSVCRALPLIGGIPGQDWCINTYSLASTTLPEQSGAAFSCFWVWVFTLACIALITFILFPVLSFGAALGRSMCLLIFLVILSWLSVMRLPMTYKVAPFVTDVNTYSMTGFAYVYIPYTAAAVILAQQHRAFDTDLYTGLKYIGDYSLGILIASLVGWALFALQVALPPWSSQRHNVRVELSRIMRDVRENLSNISSVFGELRHCLCKLTEHQLIWCNDFFATTGVMKEGDDFEESYEKLKAASHALQESCQTMYQAIGRQTSLRVAIVASSTEPYFMYPGPGVFLFPFFARCFEVLIHNCMAIITLSRNIHIVCQDLVRVRVEGHDTLAEILHRTEPLLKTTVDAYTLCATLLLVRPSSFKRAAFRDKIRNGLEQLDHIDRCVGKTFNVLRSPSMQLTTRQQTICDDVSVCLRRLVSRASFCSNASAVSDQSGAFSSFSFVPDASVEHFWFPNPPASPRTGSAERASHAAGSLFVPQIVDYRAANASAGTMFRLETPAGVNAGASSQVFSPVSMNGRRSRTGSESVAGMGKSSRCSSYQSISGTGGTVSDTGLLGEGEEPHFNGRRGSAEATQPESELPPRGEPKRDEAWAKRRPGTRSAFADQFVPVFPETGMALSGSGLTSEVRQTELQRAGLERQESLFEGPHLAPSMSQSFREDHSDIGRPSILSERSPRTISQRKCGATSPSVLSSLSMADVDAALKDICSGEDGTEADSGTASHQSSSTRRFLDDNDDAEGQSFDSGAIKNEAGVPSQKNGEIPRKAAESSGDTSWSWLQERAPWNLTRQLLDDSVSDDVDALRMSRGLGAATEELRQEMRLSKLIVSLYHICAFDTQELCSTVRGACIAILTPSWQGARQNLKMMTLSLGMVFVQLYVGLRNLMRPDKWKWTGKDAFYWDVEVVHCIKLIGGLGFLFGCCLFYGKQIDHFLGGLAVTQGPQTAKQWVILGFLCAHSFTYEGSTHKGLKRALGTMLGGLAVEVALVATTNYAAILAFVFVSIAAAVFIFASPTNPASEYDREFGYIGQVFIWTVTFVLAVIWAYEGTIPYPSTHDICRLILPYLSACVPFAPSELRDTVVRSRVTGNLVGIGFSVVIGYFPPTFSAETATRTHCATLLKTCRRCTFLINAAFLSLTRVNNRSESSITGGGETSCSLPYAKSSEAPRLCHPASPITAPNRTFQWARLWKFGCRGTRLSRHEWHRRRRQKKRTGPPEFHDFILQAEELLRHHSTRLLVVGRMLYEEGACSPHSPFWRVDPAVEEIMNKVEYLIMAVVDTVDNLCHLALTSDPALALFLNGGPPEGHASWLSVVQEDRRNWEILLRCRSGKALQLNLFRMIKAQSTCFVWLAKEITAAMLNALDRVVSCDWCQFRATIPRKYLLAAQGYARARFKVEHYNSRIYECLTLCGKELREAGTFRVDEWKTAMFSVLLIVEKCDNRTYFMDELHRFQATSVYRTVYRENNPEAARELVGASSFFDNLSTLRSCSIHQDQTMSGPHSLSHRWSLENPIRQHLEKKPVAFGVLGERP</sequence>
<dbReference type="eggNOG" id="ENOG502SF0D">
    <property type="taxonomic scope" value="Eukaryota"/>
</dbReference>
<feature type="compositionally biased region" description="Polar residues" evidence="1">
    <location>
        <begin position="634"/>
        <end position="651"/>
    </location>
</feature>
<feature type="region of interest" description="Disordered" evidence="1">
    <location>
        <begin position="612"/>
        <end position="698"/>
    </location>
</feature>
<evidence type="ECO:0000313" key="3">
    <source>
        <dbReference type="EMBL" id="CBZ53926.1"/>
    </source>
</evidence>
<feature type="region of interest" description="Disordered" evidence="1">
    <location>
        <begin position="809"/>
        <end position="872"/>
    </location>
</feature>
<feature type="transmembrane region" description="Helical" evidence="2">
    <location>
        <begin position="1088"/>
        <end position="1108"/>
    </location>
</feature>
<evidence type="ECO:0008006" key="5">
    <source>
        <dbReference type="Google" id="ProtNLM"/>
    </source>
</evidence>
<feature type="transmembrane region" description="Helical" evidence="2">
    <location>
        <begin position="142"/>
        <end position="163"/>
    </location>
</feature>
<keyword evidence="2" id="KW-0812">Transmembrane</keyword>
<organism evidence="3 4">
    <name type="scientific">Neospora caninum (strain Liverpool)</name>
    <dbReference type="NCBI Taxonomy" id="572307"/>
    <lineage>
        <taxon>Eukaryota</taxon>
        <taxon>Sar</taxon>
        <taxon>Alveolata</taxon>
        <taxon>Apicomplexa</taxon>
        <taxon>Conoidasida</taxon>
        <taxon>Coccidia</taxon>
        <taxon>Eucoccidiorida</taxon>
        <taxon>Eimeriorina</taxon>
        <taxon>Sarcocystidae</taxon>
        <taxon>Neospora</taxon>
    </lineage>
</organism>
<proteinExistence type="predicted"/>
<dbReference type="RefSeq" id="XP_003883958.1">
    <property type="nucleotide sequence ID" value="XM_003883909.1"/>
</dbReference>
<evidence type="ECO:0000313" key="4">
    <source>
        <dbReference type="Proteomes" id="UP000007494"/>
    </source>
</evidence>
<dbReference type="EMBL" id="FR823390">
    <property type="protein sequence ID" value="CBZ53926.1"/>
    <property type="molecule type" value="Genomic_DNA"/>
</dbReference>
<dbReference type="InParanoid" id="F0VJL5"/>
<feature type="transmembrane region" description="Helical" evidence="2">
    <location>
        <begin position="960"/>
        <end position="978"/>
    </location>
</feature>
<dbReference type="OMA" id="NSRIYEC"/>